<feature type="region of interest" description="Disordered" evidence="8">
    <location>
        <begin position="1"/>
        <end position="31"/>
    </location>
</feature>
<sequence length="854" mass="93662">MRKYTPLKAARGESGKARDESSKERKRKCTPTACAPCRKRKSKCDGAIPSCSSCTAVYKTECHYGGDSKLSTKGTPDAEDAGHSKTSSESTSQLAASVKALPSAQAARLIEQIQGCKDIDALAKSAQTLRFGAVEHQGEASAEILPSPRTGVRIHYGKTSILSLRDLGAAHGTKTAQDSHSAAPLEAPLEGKVNWTFAPTDLVHHLLGLYFSRIHPHHPVGAKQVFWKAFEEGDLKNCSPLLVNAILAFSCHYSDRLDVRTDPKDARTAGDQFFAEARRLLNEEHSSSISTIKALAIMSLREISMGRDSSGFRYIRQSMTMIIEMGLHLSVSSEQSLSQDQTDFHEHSYVFWGCYALDVAWALCTGRTPSIPNFAMTIEKEGLKSGNEDPSWKQYIQSPTRPVAPVSQIPEILYHLTGFYEITSGMLSIIFARGEQLTSETLLHCYAKFQSWYHGLPTKLQAEYLVSAETPLNLPSILLLNMIYHNCIFLLFRLATDLSFVDFDVRPWEMCRKSACNITQLMRIFRQTCSVNCCPPLVIHILFWSSVQHLEDTPDPQATQGLLEGIQDLEAMAETHPFAAQCVKIIREYPRDVEKPTADPAMQALGSVRMQTLRHKSFPGEVTGQGMVSSDAGHHTVPKPGNTALVADASQASLYANQAGVSSAFEPFQPDSYYHTFTPPTSQTEMQWTPTSWPASDPGMVHASNEPQIPGCDGSLGGFQRPHIWQNHPGTGQSPSTSGRAARYPKQSIAVAPFSRATNDVMSSPATVPTEVNLMVLEPNANMPSYPAPQNQWANHGPLDAWGQKIQKVHQSQYPAYFAGSAAATAPTSVGLQGQGQMDYGTIVHREWLPRGPG</sequence>
<dbReference type="Pfam" id="PF00172">
    <property type="entry name" value="Zn_clus"/>
    <property type="match status" value="1"/>
</dbReference>
<dbReference type="Gene3D" id="4.10.240.10">
    <property type="entry name" value="Zn(2)-C6 fungal-type DNA-binding domain"/>
    <property type="match status" value="1"/>
</dbReference>
<dbReference type="PROSITE" id="PS00463">
    <property type="entry name" value="ZN2_CY6_FUNGAL_1"/>
    <property type="match status" value="1"/>
</dbReference>
<evidence type="ECO:0000256" key="5">
    <source>
        <dbReference type="ARBA" id="ARBA00023125"/>
    </source>
</evidence>
<dbReference type="CDD" id="cd00067">
    <property type="entry name" value="GAL4"/>
    <property type="match status" value="1"/>
</dbReference>
<proteinExistence type="predicted"/>
<feature type="compositionally biased region" description="Basic and acidic residues" evidence="8">
    <location>
        <begin position="10"/>
        <end position="23"/>
    </location>
</feature>
<dbReference type="InterPro" id="IPR036864">
    <property type="entry name" value="Zn2-C6_fun-type_DNA-bd_sf"/>
</dbReference>
<dbReference type="Pfam" id="PF04082">
    <property type="entry name" value="Fungal_trans"/>
    <property type="match status" value="1"/>
</dbReference>
<dbReference type="InterPro" id="IPR051615">
    <property type="entry name" value="Transcr_Regulatory_Elem"/>
</dbReference>
<dbReference type="SMART" id="SM00906">
    <property type="entry name" value="Fungal_trans"/>
    <property type="match status" value="1"/>
</dbReference>
<evidence type="ECO:0000256" key="8">
    <source>
        <dbReference type="SAM" id="MobiDB-lite"/>
    </source>
</evidence>
<evidence type="ECO:0000256" key="7">
    <source>
        <dbReference type="ARBA" id="ARBA00023242"/>
    </source>
</evidence>
<dbReference type="InterPro" id="IPR001138">
    <property type="entry name" value="Zn2Cys6_DnaBD"/>
</dbReference>
<evidence type="ECO:0000313" key="11">
    <source>
        <dbReference type="Proteomes" id="UP001363622"/>
    </source>
</evidence>
<dbReference type="InterPro" id="IPR007219">
    <property type="entry name" value="XnlR_reg_dom"/>
</dbReference>
<name>A0ABR1KVM4_9PEZI</name>
<gene>
    <name evidence="10" type="ORF">IWZ03DRAFT_112831</name>
</gene>
<accession>A0ABR1KVM4</accession>
<evidence type="ECO:0000256" key="6">
    <source>
        <dbReference type="ARBA" id="ARBA00023163"/>
    </source>
</evidence>
<feature type="region of interest" description="Disordered" evidence="8">
    <location>
        <begin position="69"/>
        <end position="94"/>
    </location>
</feature>
<keyword evidence="3" id="KW-0862">Zinc</keyword>
<evidence type="ECO:0000256" key="2">
    <source>
        <dbReference type="ARBA" id="ARBA00022723"/>
    </source>
</evidence>
<dbReference type="PROSITE" id="PS50048">
    <property type="entry name" value="ZN2_CY6_FUNGAL_2"/>
    <property type="match status" value="1"/>
</dbReference>
<reference evidence="10 11" key="1">
    <citation type="submission" date="2024-04" db="EMBL/GenBank/DDBJ databases">
        <title>Phyllosticta paracitricarpa is synonymous to the EU quarantine fungus P. citricarpa based on phylogenomic analyses.</title>
        <authorList>
            <consortium name="Lawrence Berkeley National Laboratory"/>
            <person name="Van Ingen-Buijs V.A."/>
            <person name="Van Westerhoven A.C."/>
            <person name="Haridas S."/>
            <person name="Skiadas P."/>
            <person name="Martin F."/>
            <person name="Groenewald J.Z."/>
            <person name="Crous P.W."/>
            <person name="Seidl M.F."/>
        </authorList>
    </citation>
    <scope>NUCLEOTIDE SEQUENCE [LARGE SCALE GENOMIC DNA]</scope>
    <source>
        <strain evidence="10 11">CBS 123371</strain>
    </source>
</reference>
<dbReference type="EMBL" id="JBBPHU010000002">
    <property type="protein sequence ID" value="KAK7522223.1"/>
    <property type="molecule type" value="Genomic_DNA"/>
</dbReference>
<evidence type="ECO:0000256" key="1">
    <source>
        <dbReference type="ARBA" id="ARBA00004123"/>
    </source>
</evidence>
<dbReference type="PANTHER" id="PTHR31313">
    <property type="entry name" value="TY1 ENHANCER ACTIVATOR"/>
    <property type="match status" value="1"/>
</dbReference>
<evidence type="ECO:0000259" key="9">
    <source>
        <dbReference type="PROSITE" id="PS50048"/>
    </source>
</evidence>
<organism evidence="10 11">
    <name type="scientific">Phyllosticta citriasiana</name>
    <dbReference type="NCBI Taxonomy" id="595635"/>
    <lineage>
        <taxon>Eukaryota</taxon>
        <taxon>Fungi</taxon>
        <taxon>Dikarya</taxon>
        <taxon>Ascomycota</taxon>
        <taxon>Pezizomycotina</taxon>
        <taxon>Dothideomycetes</taxon>
        <taxon>Dothideomycetes incertae sedis</taxon>
        <taxon>Botryosphaeriales</taxon>
        <taxon>Phyllostictaceae</taxon>
        <taxon>Phyllosticta</taxon>
    </lineage>
</organism>
<dbReference type="Proteomes" id="UP001363622">
    <property type="component" value="Unassembled WGS sequence"/>
</dbReference>
<feature type="compositionally biased region" description="Polar residues" evidence="8">
    <location>
        <begin position="84"/>
        <end position="94"/>
    </location>
</feature>
<comment type="subcellular location">
    <subcellularLocation>
        <location evidence="1">Nucleus</location>
    </subcellularLocation>
</comment>
<evidence type="ECO:0000313" key="10">
    <source>
        <dbReference type="EMBL" id="KAK7522223.1"/>
    </source>
</evidence>
<keyword evidence="11" id="KW-1185">Reference proteome</keyword>
<comment type="caution">
    <text evidence="10">The sequence shown here is derived from an EMBL/GenBank/DDBJ whole genome shotgun (WGS) entry which is preliminary data.</text>
</comment>
<dbReference type="SMART" id="SM00066">
    <property type="entry name" value="GAL4"/>
    <property type="match status" value="1"/>
</dbReference>
<keyword evidence="7" id="KW-0539">Nucleus</keyword>
<dbReference type="CDD" id="cd12148">
    <property type="entry name" value="fungal_TF_MHR"/>
    <property type="match status" value="1"/>
</dbReference>
<protein>
    <submittedName>
        <fullName evidence="10">Fungal-specific transcription factor domain-containing protein</fullName>
    </submittedName>
</protein>
<keyword evidence="6" id="KW-0804">Transcription</keyword>
<keyword evidence="5" id="KW-0238">DNA-binding</keyword>
<dbReference type="SUPFAM" id="SSF57701">
    <property type="entry name" value="Zn2/Cys6 DNA-binding domain"/>
    <property type="match status" value="1"/>
</dbReference>
<keyword evidence="4" id="KW-0805">Transcription regulation</keyword>
<dbReference type="PANTHER" id="PTHR31313:SF4">
    <property type="entry name" value="CONIDIAL DEVELOPMENT PROTEIN FLUFFY"/>
    <property type="match status" value="1"/>
</dbReference>
<evidence type="ECO:0000256" key="3">
    <source>
        <dbReference type="ARBA" id="ARBA00022833"/>
    </source>
</evidence>
<evidence type="ECO:0000256" key="4">
    <source>
        <dbReference type="ARBA" id="ARBA00023015"/>
    </source>
</evidence>
<keyword evidence="2" id="KW-0479">Metal-binding</keyword>
<feature type="domain" description="Zn(2)-C6 fungal-type" evidence="9">
    <location>
        <begin position="33"/>
        <end position="64"/>
    </location>
</feature>